<protein>
    <submittedName>
        <fullName evidence="4">Uncharacterized protein</fullName>
    </submittedName>
</protein>
<evidence type="ECO:0000313" key="4">
    <source>
        <dbReference type="EMBL" id="KWF65558.1"/>
    </source>
</evidence>
<gene>
    <name evidence="4" type="ORF">WT57_18700</name>
</gene>
<dbReference type="EMBL" id="LPJX01000035">
    <property type="protein sequence ID" value="KWF65558.1"/>
    <property type="molecule type" value="Genomic_DNA"/>
</dbReference>
<feature type="domain" description="DUF2134" evidence="2">
    <location>
        <begin position="65"/>
        <end position="167"/>
    </location>
</feature>
<name>A0A132F0S8_9BURK</name>
<accession>A0A132F0S8</accession>
<comment type="caution">
    <text evidence="4">The sequence shown here is derived from an EMBL/GenBank/DDBJ whole genome shotgun (WGS) entry which is preliminary data.</text>
</comment>
<evidence type="ECO:0000259" key="2">
    <source>
        <dbReference type="Pfam" id="PF09977"/>
    </source>
</evidence>
<dbReference type="InterPro" id="IPR028087">
    <property type="entry name" value="Tad_N"/>
</dbReference>
<dbReference type="AlphaFoldDB" id="A0A132F0S8"/>
<keyword evidence="1" id="KW-1133">Transmembrane helix</keyword>
<dbReference type="Pfam" id="PF13400">
    <property type="entry name" value="Tad"/>
    <property type="match status" value="1"/>
</dbReference>
<dbReference type="KEGG" id="bpsl:WS57_15735"/>
<keyword evidence="1" id="KW-0812">Transmembrane</keyword>
<dbReference type="RefSeq" id="WP_009690329.1">
    <property type="nucleotide sequence ID" value="NZ_CP013378.1"/>
</dbReference>
<feature type="transmembrane region" description="Helical" evidence="1">
    <location>
        <begin position="12"/>
        <end position="33"/>
    </location>
</feature>
<organism evidence="4 5">
    <name type="scientific">Burkholderia pseudomultivorans</name>
    <dbReference type="NCBI Taxonomy" id="1207504"/>
    <lineage>
        <taxon>Bacteria</taxon>
        <taxon>Pseudomonadati</taxon>
        <taxon>Pseudomonadota</taxon>
        <taxon>Betaproteobacteria</taxon>
        <taxon>Burkholderiales</taxon>
        <taxon>Burkholderiaceae</taxon>
        <taxon>Burkholderia</taxon>
        <taxon>Burkholderia cepacia complex</taxon>
    </lineage>
</organism>
<dbReference type="InterPro" id="IPR018705">
    <property type="entry name" value="DUF2134_membrane"/>
</dbReference>
<dbReference type="Pfam" id="PF09977">
    <property type="entry name" value="Tad_C"/>
    <property type="match status" value="1"/>
</dbReference>
<feature type="domain" description="Putative Flp pilus-assembly TadG-like N-terminal" evidence="3">
    <location>
        <begin position="12"/>
        <end position="58"/>
    </location>
</feature>
<evidence type="ECO:0000259" key="3">
    <source>
        <dbReference type="Pfam" id="PF13400"/>
    </source>
</evidence>
<evidence type="ECO:0000256" key="1">
    <source>
        <dbReference type="SAM" id="Phobius"/>
    </source>
</evidence>
<sequence length="371" mass="37982">MRTTKSMKRQQGAVAIIVGMAMLALLIVAALAIDIGNLAIARNETQNAADATALAAAQCLYRHTACSNTTATQPDWSGAQAEASTFAPSNTIQGGAVQAVTANPGYWDVTNPSAGLQAQSITPTSTELPAVQVVVAKDGSNANGSVPAYLSGVMGFGFLRTSAVATAVVSWPGSVGPGGLFPFALSQCLYAAYWNSVTHSPALATSTAPLPGQTAAQTVGQPYVFQVGSSYHINNCEAGQWTTFDTNNQSSSYMVGLITAGNPNSMSVGQNTFLQSGTESNGYHAVASCSQAGDGSCAWETVAVVNTVTTTQGTPQPIVAFACVHILSESGSGKNATIYLQMANNPDRCQTGNSGGVGPNYGAITPPRLVQ</sequence>
<keyword evidence="1" id="KW-0472">Membrane</keyword>
<evidence type="ECO:0000313" key="5">
    <source>
        <dbReference type="Proteomes" id="UP000061512"/>
    </source>
</evidence>
<dbReference type="Proteomes" id="UP000061512">
    <property type="component" value="Unassembled WGS sequence"/>
</dbReference>
<proteinExistence type="predicted"/>
<reference evidence="4 5" key="1">
    <citation type="submission" date="2015-11" db="EMBL/GenBank/DDBJ databases">
        <title>Expanding the genomic diversity of Burkholderia species for the development of highly accurate diagnostics.</title>
        <authorList>
            <person name="Sahl J."/>
            <person name="Keim P."/>
            <person name="Wagner D."/>
        </authorList>
    </citation>
    <scope>NUCLEOTIDE SEQUENCE [LARGE SCALE GENOMIC DNA]</scope>
    <source>
        <strain evidence="4 5">MSMB574WGS</strain>
    </source>
</reference>